<proteinExistence type="inferred from homology"/>
<dbReference type="EMBL" id="RMBX01000006">
    <property type="protein sequence ID" value="RPD40989.1"/>
    <property type="molecule type" value="Genomic_DNA"/>
</dbReference>
<feature type="active site" description="Nucleophile" evidence="4">
    <location>
        <position position="63"/>
    </location>
</feature>
<dbReference type="InterPro" id="IPR036052">
    <property type="entry name" value="TrpB-like_PALP_sf"/>
</dbReference>
<dbReference type="PANTHER" id="PTHR43780:SF2">
    <property type="entry name" value="1-AMINOCYCLOPROPANE-1-CARBOXYLATE DEAMINASE-RELATED"/>
    <property type="match status" value="1"/>
</dbReference>
<evidence type="ECO:0000313" key="8">
    <source>
        <dbReference type="Proteomes" id="UP000279089"/>
    </source>
</evidence>
<evidence type="ECO:0000313" key="7">
    <source>
        <dbReference type="EMBL" id="RPD40989.1"/>
    </source>
</evidence>
<comment type="similarity">
    <text evidence="2">Belongs to the ACC deaminase/D-cysteine desulfhydrase family.</text>
</comment>
<dbReference type="Proteomes" id="UP000279089">
    <property type="component" value="Unassembled WGS sequence"/>
</dbReference>
<keyword evidence="8" id="KW-1185">Reference proteome</keyword>
<feature type="modified residue" description="N6-(pyridoxal phosphate)lysine" evidence="5">
    <location>
        <position position="39"/>
    </location>
</feature>
<dbReference type="Gene3D" id="3.40.50.1100">
    <property type="match status" value="2"/>
</dbReference>
<dbReference type="InterPro" id="IPR027278">
    <property type="entry name" value="ACCD_DCysDesulf"/>
</dbReference>
<name>A0A3N4MMZ9_9BACT</name>
<sequence length="295" mass="32203">MHFSTKDILQHFHTTWLPGDIQAAMLRLDLIHPLVQGNKWFKLKYNLEAAGNTKILTFGGAYSNHIVATAAACKLYGLKSIGIIRGEKPAIPGHTLQKAAELGMELHYVSRELYNELKSGGEMARLMQHLLSDAYVIPEGGHNAEGARGCEDILSLTDTSAFTHVLCAVGSGTTLAGLVNANTQQEIIGISALKGAFSLEGEVESLLKEPSSHWQILHDFHEGGYAKFTPALLDTMNDFYRETGIPTDRVYTGKMVLAFRQLLQQPFFPAGSRVLLIHSGGLQGNESLKPGVLCF</sequence>
<dbReference type="OrthoDB" id="9801249at2"/>
<organism evidence="7 8">
    <name type="scientific">Chitinophaga barathri</name>
    <dbReference type="NCBI Taxonomy" id="1647451"/>
    <lineage>
        <taxon>Bacteria</taxon>
        <taxon>Pseudomonadati</taxon>
        <taxon>Bacteroidota</taxon>
        <taxon>Chitinophagia</taxon>
        <taxon>Chitinophagales</taxon>
        <taxon>Chitinophagaceae</taxon>
        <taxon>Chitinophaga</taxon>
    </lineage>
</organism>
<evidence type="ECO:0000256" key="1">
    <source>
        <dbReference type="ARBA" id="ARBA00001933"/>
    </source>
</evidence>
<reference evidence="8" key="1">
    <citation type="submission" date="2018-11" db="EMBL/GenBank/DDBJ databases">
        <title>Chitinophaga lutea sp.nov., isolate from arsenic contaminated soil.</title>
        <authorList>
            <person name="Zong Y."/>
        </authorList>
    </citation>
    <scope>NUCLEOTIDE SEQUENCE [LARGE SCALE GENOMIC DNA]</scope>
    <source>
        <strain evidence="8">YLT18</strain>
    </source>
</reference>
<dbReference type="InterPro" id="IPR001926">
    <property type="entry name" value="TrpB-like_PALP"/>
</dbReference>
<keyword evidence="3 5" id="KW-0663">Pyridoxal phosphate</keyword>
<comment type="cofactor">
    <cofactor evidence="1">
        <name>pyridoxal 5'-phosphate</name>
        <dbReference type="ChEBI" id="CHEBI:597326"/>
    </cofactor>
</comment>
<dbReference type="AlphaFoldDB" id="A0A3N4MMZ9"/>
<dbReference type="SUPFAM" id="SSF53686">
    <property type="entry name" value="Tryptophan synthase beta subunit-like PLP-dependent enzymes"/>
    <property type="match status" value="1"/>
</dbReference>
<dbReference type="Pfam" id="PF00291">
    <property type="entry name" value="PALP"/>
    <property type="match status" value="1"/>
</dbReference>
<gene>
    <name evidence="7" type="ORF">EG028_13320</name>
</gene>
<evidence type="ECO:0000259" key="6">
    <source>
        <dbReference type="Pfam" id="PF00291"/>
    </source>
</evidence>
<evidence type="ECO:0000256" key="3">
    <source>
        <dbReference type="ARBA" id="ARBA00022898"/>
    </source>
</evidence>
<accession>A0A3N4MMZ9</accession>
<comment type="caution">
    <text evidence="7">The sequence shown here is derived from an EMBL/GenBank/DDBJ whole genome shotgun (WGS) entry which is preliminary data.</text>
</comment>
<evidence type="ECO:0000256" key="5">
    <source>
        <dbReference type="PIRSR" id="PIRSR006278-2"/>
    </source>
</evidence>
<feature type="domain" description="Tryptophan synthase beta chain-like PALP" evidence="6">
    <location>
        <begin position="49"/>
        <end position="280"/>
    </location>
</feature>
<dbReference type="GO" id="GO:0019148">
    <property type="term" value="F:D-cysteine desulfhydrase activity"/>
    <property type="evidence" value="ECO:0007669"/>
    <property type="project" value="TreeGrafter"/>
</dbReference>
<evidence type="ECO:0000256" key="4">
    <source>
        <dbReference type="PIRSR" id="PIRSR006278-1"/>
    </source>
</evidence>
<dbReference type="RefSeq" id="WP_120516709.1">
    <property type="nucleotide sequence ID" value="NZ_QXZY01000007.1"/>
</dbReference>
<protein>
    <submittedName>
        <fullName evidence="7">Pyridoxal-phosphate dependent enzyme</fullName>
    </submittedName>
</protein>
<evidence type="ECO:0000256" key="2">
    <source>
        <dbReference type="ARBA" id="ARBA00008639"/>
    </source>
</evidence>
<dbReference type="PANTHER" id="PTHR43780">
    <property type="entry name" value="1-AMINOCYCLOPROPANE-1-CARBOXYLATE DEAMINASE-RELATED"/>
    <property type="match status" value="1"/>
</dbReference>
<dbReference type="PIRSF" id="PIRSF006278">
    <property type="entry name" value="ACCD_DCysDesulf"/>
    <property type="match status" value="1"/>
</dbReference>